<name>F8GVZ4_CUPNN</name>
<geneLocation type="plasmid" evidence="2 3">
    <name>pBB1</name>
</geneLocation>
<dbReference type="KEGG" id="cnc:CNE_BB1p02120"/>
<feature type="region of interest" description="Disordered" evidence="1">
    <location>
        <begin position="1"/>
        <end position="46"/>
    </location>
</feature>
<feature type="compositionally biased region" description="Polar residues" evidence="1">
    <location>
        <begin position="1"/>
        <end position="10"/>
    </location>
</feature>
<gene>
    <name evidence="2" type="ordered locus">CNE_BB1p02120</name>
</gene>
<evidence type="ECO:0000313" key="2">
    <source>
        <dbReference type="EMBL" id="AEI81636.1"/>
    </source>
</evidence>
<accession>F8GVZ4</accession>
<sequence>MMSNTSQIKTLKSAGEAVPLQPGASEYGAHAKANGGKHDVSIVVSP</sequence>
<organism evidence="2 3">
    <name type="scientific">Cupriavidus necator (strain ATCC 43291 / DSM 13513 / CCUG 52238 / LMG 8453 / N-1)</name>
    <name type="common">Ralstonia eutropha</name>
    <dbReference type="NCBI Taxonomy" id="1042878"/>
    <lineage>
        <taxon>Bacteria</taxon>
        <taxon>Pseudomonadati</taxon>
        <taxon>Pseudomonadota</taxon>
        <taxon>Betaproteobacteria</taxon>
        <taxon>Burkholderiales</taxon>
        <taxon>Burkholderiaceae</taxon>
        <taxon>Cupriavidus</taxon>
    </lineage>
</organism>
<dbReference type="HOGENOM" id="CLU_3182695_0_0_4"/>
<evidence type="ECO:0000256" key="1">
    <source>
        <dbReference type="SAM" id="MobiDB-lite"/>
    </source>
</evidence>
<dbReference type="EMBL" id="CP002879">
    <property type="protein sequence ID" value="AEI81636.1"/>
    <property type="molecule type" value="Genomic_DNA"/>
</dbReference>
<keyword evidence="2" id="KW-0614">Plasmid</keyword>
<reference evidence="2 3" key="1">
    <citation type="journal article" date="2011" name="J. Bacteriol.">
        <title>Complete genome sequence of the type strain Cupriavidus necator N-1.</title>
        <authorList>
            <person name="Poehlein A."/>
            <person name="Kusian B."/>
            <person name="Friedrich B."/>
            <person name="Daniel R."/>
            <person name="Bowien B."/>
        </authorList>
    </citation>
    <scope>NUCLEOTIDE SEQUENCE [LARGE SCALE GENOMIC DNA]</scope>
    <source>
        <strain evidence="3">ATCC 43291 / DSM 13513 / CCUG 52238 / LMG 8453 / N-1</strain>
        <plasmid evidence="2 3">pBB1</plasmid>
    </source>
</reference>
<evidence type="ECO:0000313" key="3">
    <source>
        <dbReference type="Proteomes" id="UP000006798"/>
    </source>
</evidence>
<proteinExistence type="predicted"/>
<dbReference type="Proteomes" id="UP000006798">
    <property type="component" value="Plasmid pBB1"/>
</dbReference>
<protein>
    <submittedName>
        <fullName evidence="2">Uncharacterized protein</fullName>
    </submittedName>
</protein>
<dbReference type="AlphaFoldDB" id="F8GVZ4"/>